<evidence type="ECO:0000256" key="1">
    <source>
        <dbReference type="SAM" id="Phobius"/>
    </source>
</evidence>
<dbReference type="Proteomes" id="UP000269883">
    <property type="component" value="Chromosome"/>
</dbReference>
<keyword evidence="1" id="KW-0472">Membrane</keyword>
<dbReference type="KEGG" id="dfl:DFE_1641"/>
<dbReference type="EMBL" id="AP017378">
    <property type="protein sequence ID" value="BBD08367.1"/>
    <property type="molecule type" value="Genomic_DNA"/>
</dbReference>
<organism evidence="2 3">
    <name type="scientific">Desulfovibrio ferrophilus</name>
    <dbReference type="NCBI Taxonomy" id="241368"/>
    <lineage>
        <taxon>Bacteria</taxon>
        <taxon>Pseudomonadati</taxon>
        <taxon>Thermodesulfobacteriota</taxon>
        <taxon>Desulfovibrionia</taxon>
        <taxon>Desulfovibrionales</taxon>
        <taxon>Desulfovibrionaceae</taxon>
        <taxon>Desulfovibrio</taxon>
    </lineage>
</organism>
<evidence type="ECO:0000313" key="2">
    <source>
        <dbReference type="EMBL" id="BBD08367.1"/>
    </source>
</evidence>
<sequence>MSGMHYGCELARGGDAHMELPAGRKEDMMDYQTYLLAANIAIWLGVGGYLAFLAAQQRRLNTRIRQMEQLSDG</sequence>
<evidence type="ECO:0008006" key="4">
    <source>
        <dbReference type="Google" id="ProtNLM"/>
    </source>
</evidence>
<keyword evidence="1" id="KW-1133">Transmembrane helix</keyword>
<accession>A0A2Z6AYM9</accession>
<gene>
    <name evidence="2" type="ORF">DFE_1641</name>
</gene>
<name>A0A2Z6AYM9_9BACT</name>
<reference evidence="2 3" key="1">
    <citation type="journal article" date="2018" name="Sci. Adv.">
        <title>Multi-heme cytochromes provide a pathway for survival in energy-limited environments.</title>
        <authorList>
            <person name="Deng X."/>
            <person name="Dohmae N."/>
            <person name="Nealson K.H."/>
            <person name="Hashimoto K."/>
            <person name="Okamoto A."/>
        </authorList>
    </citation>
    <scope>NUCLEOTIDE SEQUENCE [LARGE SCALE GENOMIC DNA]</scope>
    <source>
        <strain evidence="2 3">IS5</strain>
    </source>
</reference>
<dbReference type="NCBIfam" id="TIGR04391">
    <property type="entry name" value="CcmD_alt_fam"/>
    <property type="match status" value="1"/>
</dbReference>
<protein>
    <recommendedName>
        <fullName evidence="4">CcmD family protein</fullName>
    </recommendedName>
</protein>
<keyword evidence="1" id="KW-0812">Transmembrane</keyword>
<dbReference type="InterPro" id="IPR030888">
    <property type="entry name" value="Put_ccm"/>
</dbReference>
<proteinExistence type="predicted"/>
<feature type="transmembrane region" description="Helical" evidence="1">
    <location>
        <begin position="34"/>
        <end position="55"/>
    </location>
</feature>
<dbReference type="AlphaFoldDB" id="A0A2Z6AYM9"/>
<keyword evidence="3" id="KW-1185">Reference proteome</keyword>
<evidence type="ECO:0000313" key="3">
    <source>
        <dbReference type="Proteomes" id="UP000269883"/>
    </source>
</evidence>